<sequence length="169" mass="19323">MRKRRGVERRERDRAISNACDKAVAKDEWPSPALIASLAGVSEAVVSRRKEILRPARLRWVEKFGPHPQWGDGERDASGDPRDARIEALERRVEHLTARLDYAIALIRRLRKLIPRFKREAKEATAERDAFMESVRPPNVQMLVTRNATQEGKGDPGPVRRLVTRGSDR</sequence>
<dbReference type="Proteomes" id="UP001238601">
    <property type="component" value="Unassembled WGS sequence"/>
</dbReference>
<dbReference type="AlphaFoldDB" id="A0A6I4UDP9"/>
<keyword evidence="6" id="KW-1185">Reference proteome</keyword>
<feature type="coiled-coil region" evidence="1">
    <location>
        <begin position="86"/>
        <end position="127"/>
    </location>
</feature>
<comment type="caution">
    <text evidence="4">The sequence shown here is derived from an EMBL/GenBank/DDBJ whole genome shotgun (WGS) entry which is preliminary data.</text>
</comment>
<name>A0A6I4UDP9_9SPHN</name>
<organism evidence="4 5">
    <name type="scientific">Qipengyuania citrea</name>
    <dbReference type="NCBI Taxonomy" id="225971"/>
    <lineage>
        <taxon>Bacteria</taxon>
        <taxon>Pseudomonadati</taxon>
        <taxon>Pseudomonadota</taxon>
        <taxon>Alphaproteobacteria</taxon>
        <taxon>Sphingomonadales</taxon>
        <taxon>Erythrobacteraceae</taxon>
        <taxon>Qipengyuania</taxon>
    </lineage>
</organism>
<dbReference type="EMBL" id="WTYG01000004">
    <property type="protein sequence ID" value="MXP36598.1"/>
    <property type="molecule type" value="Genomic_DNA"/>
</dbReference>
<evidence type="ECO:0000256" key="2">
    <source>
        <dbReference type="SAM" id="MobiDB-lite"/>
    </source>
</evidence>
<dbReference type="RefSeq" id="WP_160767410.1">
    <property type="nucleotide sequence ID" value="NZ_JAUSWK010000003.1"/>
</dbReference>
<reference evidence="3 6" key="2">
    <citation type="submission" date="2023-07" db="EMBL/GenBank/DDBJ databases">
        <title>Genomic Encyclopedia of Type Strains, Phase IV (KMG-IV): sequencing the most valuable type-strain genomes for metagenomic binning, comparative biology and taxonomic classification.</title>
        <authorList>
            <person name="Goeker M."/>
        </authorList>
    </citation>
    <scope>NUCLEOTIDE SEQUENCE [LARGE SCALE GENOMIC DNA]</scope>
    <source>
        <strain evidence="3 6">DSM 14432</strain>
    </source>
</reference>
<dbReference type="EMBL" id="JAUSWK010000003">
    <property type="protein sequence ID" value="MDQ0567061.1"/>
    <property type="molecule type" value="Genomic_DNA"/>
</dbReference>
<dbReference type="GeneID" id="93687430"/>
<gene>
    <name evidence="4" type="ORF">GRI55_12605</name>
    <name evidence="3" type="ORF">QOZ97_002608</name>
</gene>
<evidence type="ECO:0000313" key="4">
    <source>
        <dbReference type="EMBL" id="MXP36598.1"/>
    </source>
</evidence>
<reference evidence="4 5" key="1">
    <citation type="submission" date="2019-12" db="EMBL/GenBank/DDBJ databases">
        <title>Genomic-based taxomic classification of the family Erythrobacteraceae.</title>
        <authorList>
            <person name="Xu L."/>
        </authorList>
    </citation>
    <scope>NUCLEOTIDE SEQUENCE [LARGE SCALE GENOMIC DNA]</scope>
    <source>
        <strain evidence="4 5">CGMCC 1.8703</strain>
    </source>
</reference>
<evidence type="ECO:0000313" key="6">
    <source>
        <dbReference type="Proteomes" id="UP001238601"/>
    </source>
</evidence>
<feature type="region of interest" description="Disordered" evidence="2">
    <location>
        <begin position="128"/>
        <end position="169"/>
    </location>
</feature>
<evidence type="ECO:0000313" key="3">
    <source>
        <dbReference type="EMBL" id="MDQ0567061.1"/>
    </source>
</evidence>
<accession>A0A6I4UDP9</accession>
<proteinExistence type="predicted"/>
<evidence type="ECO:0000313" key="5">
    <source>
        <dbReference type="Proteomes" id="UP000439914"/>
    </source>
</evidence>
<evidence type="ECO:0000256" key="1">
    <source>
        <dbReference type="SAM" id="Coils"/>
    </source>
</evidence>
<protein>
    <submittedName>
        <fullName evidence="4">Uncharacterized protein</fullName>
    </submittedName>
</protein>
<keyword evidence="1" id="KW-0175">Coiled coil</keyword>
<dbReference type="Proteomes" id="UP000439914">
    <property type="component" value="Unassembled WGS sequence"/>
</dbReference>